<dbReference type="PATRIC" id="fig|1227488.3.peg.14"/>
<evidence type="ECO:0000313" key="3">
    <source>
        <dbReference type="Proteomes" id="UP000011657"/>
    </source>
</evidence>
<dbReference type="EMBL" id="AOIS01000003">
    <property type="protein sequence ID" value="ELZ24562.1"/>
    <property type="molecule type" value="Genomic_DNA"/>
</dbReference>
<proteinExistence type="predicted"/>
<comment type="caution">
    <text evidence="2">The sequence shown here is derived from an EMBL/GenBank/DDBJ whole genome shotgun (WGS) entry which is preliminary data.</text>
</comment>
<accession>M0CQ99</accession>
<dbReference type="Pfam" id="PF13977">
    <property type="entry name" value="TetR_C_6"/>
    <property type="match status" value="1"/>
</dbReference>
<reference evidence="2 3" key="1">
    <citation type="journal article" date="2014" name="PLoS Genet.">
        <title>Phylogenetically driven sequencing of extremely halophilic archaea reveals strategies for static and dynamic osmo-response.</title>
        <authorList>
            <person name="Becker E.A."/>
            <person name="Seitzer P.M."/>
            <person name="Tritt A."/>
            <person name="Larsen D."/>
            <person name="Krusor M."/>
            <person name="Yao A.I."/>
            <person name="Wu D."/>
            <person name="Madern D."/>
            <person name="Eisen J.A."/>
            <person name="Darling A.E."/>
            <person name="Facciotti M.T."/>
        </authorList>
    </citation>
    <scope>NUCLEOTIDE SEQUENCE [LARGE SCALE GENOMIC DNA]</scope>
    <source>
        <strain evidence="2 3">JCM 13891</strain>
    </source>
</reference>
<dbReference type="Proteomes" id="UP000011657">
    <property type="component" value="Unassembled WGS sequence"/>
</dbReference>
<dbReference type="Gene3D" id="1.10.357.10">
    <property type="entry name" value="Tetracycline Repressor, domain 2"/>
    <property type="match status" value="1"/>
</dbReference>
<keyword evidence="3" id="KW-1185">Reference proteome</keyword>
<organism evidence="2 3">
    <name type="scientific">Haloterrigena salina JCM 13891</name>
    <dbReference type="NCBI Taxonomy" id="1227488"/>
    <lineage>
        <taxon>Archaea</taxon>
        <taxon>Methanobacteriati</taxon>
        <taxon>Methanobacteriota</taxon>
        <taxon>Stenosarchaea group</taxon>
        <taxon>Halobacteria</taxon>
        <taxon>Halobacteriales</taxon>
        <taxon>Natrialbaceae</taxon>
        <taxon>Haloterrigena</taxon>
    </lineage>
</organism>
<dbReference type="STRING" id="1227488.C477_00080"/>
<dbReference type="AlphaFoldDB" id="M0CQ99"/>
<sequence length="103" mass="11759">MLVTVLEMRSQAPYKKRFSDRFRQNDEYVRYLLRTVIDQGIEEGVFAAVASDHVSRALVTIVDGARTRAVVLDEERSLTTVRRITDEYVQAVLLSSPTDRAAR</sequence>
<dbReference type="InterPro" id="IPR039538">
    <property type="entry name" value="BetI_C"/>
</dbReference>
<evidence type="ECO:0000313" key="2">
    <source>
        <dbReference type="EMBL" id="ELZ24562.1"/>
    </source>
</evidence>
<dbReference type="SUPFAM" id="SSF48498">
    <property type="entry name" value="Tetracyclin repressor-like, C-terminal domain"/>
    <property type="match status" value="1"/>
</dbReference>
<gene>
    <name evidence="2" type="ORF">C477_00080</name>
</gene>
<protein>
    <submittedName>
        <fullName evidence="2">TetR family transcriptional regulator</fullName>
    </submittedName>
</protein>
<feature type="domain" description="BetI-type transcriptional repressor C-terminal" evidence="1">
    <location>
        <begin position="4"/>
        <end position="93"/>
    </location>
</feature>
<dbReference type="InterPro" id="IPR036271">
    <property type="entry name" value="Tet_transcr_reg_TetR-rel_C_sf"/>
</dbReference>
<name>M0CQ99_9EURY</name>
<dbReference type="eggNOG" id="arCOG02646">
    <property type="taxonomic scope" value="Archaea"/>
</dbReference>
<evidence type="ECO:0000259" key="1">
    <source>
        <dbReference type="Pfam" id="PF13977"/>
    </source>
</evidence>